<dbReference type="InterPro" id="IPR010994">
    <property type="entry name" value="RuvA_2-like"/>
</dbReference>
<dbReference type="SUPFAM" id="SSF47781">
    <property type="entry name" value="RuvA domain 2-like"/>
    <property type="match status" value="1"/>
</dbReference>
<comment type="similarity">
    <text evidence="1">Belongs to the DprA/Smf family.</text>
</comment>
<dbReference type="Proteomes" id="UP000295807">
    <property type="component" value="Unassembled WGS sequence"/>
</dbReference>
<dbReference type="PANTHER" id="PTHR43022">
    <property type="entry name" value="PROTEIN SMF"/>
    <property type="match status" value="1"/>
</dbReference>
<sequence>MSRLHQLALTLLPGIGPVLARKLLDHYGSGEAVFRESAKDLVRLPGIGEKLVRSFMPPVFTDALKQAEAELKIAEKAGTRLLFYLDKSYPRRLKHCHDAPVLLFFRGNTNIDHPRVVSIVGSRRATPYGNMLCETLVEGLRPYDPLIISGLAYGIDVTAHRAALKNKLATIGVLGHGLNRIYPAAHSRISRDMEQEGGLLSEFFHDFPALPENFPKRNRIVAGLSDATIVVEANEKGGALITADIASSYDREVFAFPGRLRDENSRGCLRIIRDHKAQLITGAADVAWYLGWDKKPDQEPSGNAPSGNLTEEERKVLQIIIESGSILIDDLRIRADFSQESLFFILLQLEMHGFISNIPGKGYVYCK</sequence>
<dbReference type="PANTHER" id="PTHR43022:SF1">
    <property type="entry name" value="PROTEIN SMF"/>
    <property type="match status" value="1"/>
</dbReference>
<dbReference type="Pfam" id="PF02481">
    <property type="entry name" value="DNA_processg_A"/>
    <property type="match status" value="1"/>
</dbReference>
<dbReference type="GO" id="GO:0009294">
    <property type="term" value="P:DNA-mediated transformation"/>
    <property type="evidence" value="ECO:0007669"/>
    <property type="project" value="InterPro"/>
</dbReference>
<protein>
    <submittedName>
        <fullName evidence="3">DNA processing protein</fullName>
    </submittedName>
</protein>
<dbReference type="OrthoDB" id="9785707at2"/>
<dbReference type="Gene3D" id="3.40.50.450">
    <property type="match status" value="1"/>
</dbReference>
<name>A0A4R3KTB5_9SPHI</name>
<dbReference type="Pfam" id="PF14520">
    <property type="entry name" value="HHH_5"/>
    <property type="match status" value="1"/>
</dbReference>
<evidence type="ECO:0000259" key="2">
    <source>
        <dbReference type="Pfam" id="PF02481"/>
    </source>
</evidence>
<dbReference type="InterPro" id="IPR057666">
    <property type="entry name" value="DrpA_SLOG"/>
</dbReference>
<reference evidence="3 4" key="1">
    <citation type="submission" date="2019-03" db="EMBL/GenBank/DDBJ databases">
        <title>Genomic Encyclopedia of Type Strains, Phase IV (KMG-IV): sequencing the most valuable type-strain genomes for metagenomic binning, comparative biology and taxonomic classification.</title>
        <authorList>
            <person name="Goeker M."/>
        </authorList>
    </citation>
    <scope>NUCLEOTIDE SEQUENCE [LARGE SCALE GENOMIC DNA]</scope>
    <source>
        <strain evidence="3 4">DSM 21100</strain>
    </source>
</reference>
<dbReference type="RefSeq" id="WP_132128414.1">
    <property type="nucleotide sequence ID" value="NZ_CP042432.1"/>
</dbReference>
<comment type="caution">
    <text evidence="3">The sequence shown here is derived from an EMBL/GenBank/DDBJ whole genome shotgun (WGS) entry which is preliminary data.</text>
</comment>
<keyword evidence="4" id="KW-1185">Reference proteome</keyword>
<gene>
    <name evidence="3" type="ORF">EDD80_10341</name>
</gene>
<dbReference type="AlphaFoldDB" id="A0A4R3KTB5"/>
<dbReference type="SUPFAM" id="SSF46785">
    <property type="entry name" value="Winged helix' DNA-binding domain"/>
    <property type="match status" value="1"/>
</dbReference>
<dbReference type="InterPro" id="IPR036390">
    <property type="entry name" value="WH_DNA-bd_sf"/>
</dbReference>
<feature type="domain" description="Smf/DprA SLOG" evidence="2">
    <location>
        <begin position="81"/>
        <end position="287"/>
    </location>
</feature>
<accession>A0A4R3KTB5</accession>
<dbReference type="SUPFAM" id="SSF102405">
    <property type="entry name" value="MCP/YpsA-like"/>
    <property type="match status" value="1"/>
</dbReference>
<organism evidence="3 4">
    <name type="scientific">Anseongella ginsenosidimutans</name>
    <dbReference type="NCBI Taxonomy" id="496056"/>
    <lineage>
        <taxon>Bacteria</taxon>
        <taxon>Pseudomonadati</taxon>
        <taxon>Bacteroidota</taxon>
        <taxon>Sphingobacteriia</taxon>
        <taxon>Sphingobacteriales</taxon>
        <taxon>Sphingobacteriaceae</taxon>
        <taxon>Anseongella</taxon>
    </lineage>
</organism>
<dbReference type="NCBIfam" id="TIGR00732">
    <property type="entry name" value="dprA"/>
    <property type="match status" value="1"/>
</dbReference>
<evidence type="ECO:0000256" key="1">
    <source>
        <dbReference type="ARBA" id="ARBA00006525"/>
    </source>
</evidence>
<evidence type="ECO:0000313" key="4">
    <source>
        <dbReference type="Proteomes" id="UP000295807"/>
    </source>
</evidence>
<evidence type="ECO:0000313" key="3">
    <source>
        <dbReference type="EMBL" id="TCS88180.1"/>
    </source>
</evidence>
<dbReference type="InterPro" id="IPR003488">
    <property type="entry name" value="DprA"/>
</dbReference>
<dbReference type="EMBL" id="SMAD01000003">
    <property type="protein sequence ID" value="TCS88180.1"/>
    <property type="molecule type" value="Genomic_DNA"/>
</dbReference>
<proteinExistence type="inferred from homology"/>